<evidence type="ECO:0000256" key="1">
    <source>
        <dbReference type="SAM" id="MobiDB-lite"/>
    </source>
</evidence>
<organism evidence="2 3">
    <name type="scientific">Actinoplanes subglobosus</name>
    <dbReference type="NCBI Taxonomy" id="1547892"/>
    <lineage>
        <taxon>Bacteria</taxon>
        <taxon>Bacillati</taxon>
        <taxon>Actinomycetota</taxon>
        <taxon>Actinomycetes</taxon>
        <taxon>Micromonosporales</taxon>
        <taxon>Micromonosporaceae</taxon>
        <taxon>Actinoplanes</taxon>
    </lineage>
</organism>
<proteinExistence type="predicted"/>
<dbReference type="Pfam" id="PF14078">
    <property type="entry name" value="DUF4259"/>
    <property type="match status" value="1"/>
</dbReference>
<reference evidence="3" key="1">
    <citation type="journal article" date="2019" name="Int. J. Syst. Evol. Microbiol.">
        <title>The Global Catalogue of Microorganisms (GCM) 10K type strain sequencing project: providing services to taxonomists for standard genome sequencing and annotation.</title>
        <authorList>
            <consortium name="The Broad Institute Genomics Platform"/>
            <consortium name="The Broad Institute Genome Sequencing Center for Infectious Disease"/>
            <person name="Wu L."/>
            <person name="Ma J."/>
        </authorList>
    </citation>
    <scope>NUCLEOTIDE SEQUENCE [LARGE SCALE GENOMIC DNA]</scope>
    <source>
        <strain evidence="3">TBRC 5832</strain>
    </source>
</reference>
<dbReference type="RefSeq" id="WP_378064432.1">
    <property type="nucleotide sequence ID" value="NZ_JBHSBL010000002.1"/>
</dbReference>
<evidence type="ECO:0000313" key="3">
    <source>
        <dbReference type="Proteomes" id="UP001595867"/>
    </source>
</evidence>
<sequence length="98" mass="10053">MGAWGVGPFDNDDAADFAGGLDEASPGARIVYPLPTCAGSSNRRSRRRCSISSRLGGHGDPGHHEQSCRLADAVARTAGGGPVDAAGGDVPDPVRLRR</sequence>
<gene>
    <name evidence="2" type="ORF">ACFO0C_00650</name>
</gene>
<dbReference type="EMBL" id="JBHSBL010000002">
    <property type="protein sequence ID" value="MFC4063423.1"/>
    <property type="molecule type" value="Genomic_DNA"/>
</dbReference>
<protein>
    <submittedName>
        <fullName evidence="2">DUF4259 domain-containing protein</fullName>
    </submittedName>
</protein>
<accession>A0ABV8IGR5</accession>
<keyword evidence="3" id="KW-1185">Reference proteome</keyword>
<feature type="region of interest" description="Disordered" evidence="1">
    <location>
        <begin position="1"/>
        <end position="98"/>
    </location>
</feature>
<dbReference type="Proteomes" id="UP001595867">
    <property type="component" value="Unassembled WGS sequence"/>
</dbReference>
<name>A0ABV8IGR5_9ACTN</name>
<dbReference type="InterPro" id="IPR025355">
    <property type="entry name" value="DUF4259"/>
</dbReference>
<comment type="caution">
    <text evidence="2">The sequence shown here is derived from an EMBL/GenBank/DDBJ whole genome shotgun (WGS) entry which is preliminary data.</text>
</comment>
<evidence type="ECO:0000313" key="2">
    <source>
        <dbReference type="EMBL" id="MFC4063423.1"/>
    </source>
</evidence>